<protein>
    <submittedName>
        <fullName evidence="2">Uncharacterized protein</fullName>
    </submittedName>
</protein>
<name>A0A284S8K8_ARMOS</name>
<gene>
    <name evidence="2" type="ORF">ARMOST_20855</name>
</gene>
<evidence type="ECO:0000313" key="3">
    <source>
        <dbReference type="Proteomes" id="UP000219338"/>
    </source>
</evidence>
<evidence type="ECO:0000256" key="1">
    <source>
        <dbReference type="SAM" id="MobiDB-lite"/>
    </source>
</evidence>
<evidence type="ECO:0000313" key="2">
    <source>
        <dbReference type="EMBL" id="SJL17306.1"/>
    </source>
</evidence>
<dbReference type="Proteomes" id="UP000219338">
    <property type="component" value="Unassembled WGS sequence"/>
</dbReference>
<feature type="region of interest" description="Disordered" evidence="1">
    <location>
        <begin position="88"/>
        <end position="111"/>
    </location>
</feature>
<dbReference type="AlphaFoldDB" id="A0A284S8K8"/>
<sequence>MYPEPPRPPHMRTTGTYGLSTNSFPCPPMTRMTYHPWNGLWYQSDPIPSWLSPLHPHERIFIQSPAGHFLSDESSSLEDDFPYRITIHTNDEEPDPLPECDSPSPDLPPPR</sequence>
<proteinExistence type="predicted"/>
<accession>A0A284S8K8</accession>
<keyword evidence="3" id="KW-1185">Reference proteome</keyword>
<reference evidence="3" key="1">
    <citation type="journal article" date="2017" name="Nat. Ecol. Evol.">
        <title>Genome expansion and lineage-specific genetic innovations in the forest pathogenic fungi Armillaria.</title>
        <authorList>
            <person name="Sipos G."/>
            <person name="Prasanna A.N."/>
            <person name="Walter M.C."/>
            <person name="O'Connor E."/>
            <person name="Balint B."/>
            <person name="Krizsan K."/>
            <person name="Kiss B."/>
            <person name="Hess J."/>
            <person name="Varga T."/>
            <person name="Slot J."/>
            <person name="Riley R."/>
            <person name="Boka B."/>
            <person name="Rigling D."/>
            <person name="Barry K."/>
            <person name="Lee J."/>
            <person name="Mihaltcheva S."/>
            <person name="LaButti K."/>
            <person name="Lipzen A."/>
            <person name="Waldron R."/>
            <person name="Moloney N.M."/>
            <person name="Sperisen C."/>
            <person name="Kredics L."/>
            <person name="Vagvoelgyi C."/>
            <person name="Patrignani A."/>
            <person name="Fitzpatrick D."/>
            <person name="Nagy I."/>
            <person name="Doyle S."/>
            <person name="Anderson J.B."/>
            <person name="Grigoriev I.V."/>
            <person name="Gueldener U."/>
            <person name="Muensterkoetter M."/>
            <person name="Nagy L.G."/>
        </authorList>
    </citation>
    <scope>NUCLEOTIDE SEQUENCE [LARGE SCALE GENOMIC DNA]</scope>
    <source>
        <strain evidence="3">C18/9</strain>
    </source>
</reference>
<organism evidence="2 3">
    <name type="scientific">Armillaria ostoyae</name>
    <name type="common">Armillaria root rot fungus</name>
    <dbReference type="NCBI Taxonomy" id="47428"/>
    <lineage>
        <taxon>Eukaryota</taxon>
        <taxon>Fungi</taxon>
        <taxon>Dikarya</taxon>
        <taxon>Basidiomycota</taxon>
        <taxon>Agaricomycotina</taxon>
        <taxon>Agaricomycetes</taxon>
        <taxon>Agaricomycetidae</taxon>
        <taxon>Agaricales</taxon>
        <taxon>Marasmiineae</taxon>
        <taxon>Physalacriaceae</taxon>
        <taxon>Armillaria</taxon>
    </lineage>
</organism>
<dbReference type="EMBL" id="FUEG01000042">
    <property type="protein sequence ID" value="SJL17306.1"/>
    <property type="molecule type" value="Genomic_DNA"/>
</dbReference>